<keyword evidence="2" id="KW-0479">Metal-binding</keyword>
<keyword evidence="5" id="KW-0862">Zinc</keyword>
<accession>A0A6P7GPX6</accession>
<evidence type="ECO:0000256" key="7">
    <source>
        <dbReference type="ARBA" id="ARBA00023242"/>
    </source>
</evidence>
<dbReference type="GO" id="GO:0003677">
    <property type="term" value="F:DNA binding"/>
    <property type="evidence" value="ECO:0007669"/>
    <property type="project" value="UniProtKB-KW"/>
</dbReference>
<evidence type="ECO:0000256" key="6">
    <source>
        <dbReference type="ARBA" id="ARBA00023125"/>
    </source>
</evidence>
<evidence type="ECO:0000256" key="3">
    <source>
        <dbReference type="ARBA" id="ARBA00022737"/>
    </source>
</evidence>
<dbReference type="PROSITE" id="PS00028">
    <property type="entry name" value="ZINC_FINGER_C2H2_1"/>
    <property type="match status" value="1"/>
</dbReference>
<dbReference type="Gene3D" id="3.30.160.60">
    <property type="entry name" value="Classic Zinc Finger"/>
    <property type="match status" value="2"/>
</dbReference>
<keyword evidence="4 8" id="KW-0863">Zinc-finger</keyword>
<organism evidence="10">
    <name type="scientific">Diabrotica virgifera virgifera</name>
    <name type="common">western corn rootworm</name>
    <dbReference type="NCBI Taxonomy" id="50390"/>
    <lineage>
        <taxon>Eukaryota</taxon>
        <taxon>Metazoa</taxon>
        <taxon>Ecdysozoa</taxon>
        <taxon>Arthropoda</taxon>
        <taxon>Hexapoda</taxon>
        <taxon>Insecta</taxon>
        <taxon>Pterygota</taxon>
        <taxon>Neoptera</taxon>
        <taxon>Endopterygota</taxon>
        <taxon>Coleoptera</taxon>
        <taxon>Polyphaga</taxon>
        <taxon>Cucujiformia</taxon>
        <taxon>Chrysomeloidea</taxon>
        <taxon>Chrysomelidae</taxon>
        <taxon>Galerucinae</taxon>
        <taxon>Diabroticina</taxon>
        <taxon>Diabroticites</taxon>
        <taxon>Diabrotica</taxon>
    </lineage>
</organism>
<keyword evidence="6" id="KW-0238">DNA-binding</keyword>
<dbReference type="InterPro" id="IPR013087">
    <property type="entry name" value="Znf_C2H2_type"/>
</dbReference>
<evidence type="ECO:0000256" key="5">
    <source>
        <dbReference type="ARBA" id="ARBA00022833"/>
    </source>
</evidence>
<dbReference type="PANTHER" id="PTHR16515">
    <property type="entry name" value="PR DOMAIN ZINC FINGER PROTEIN"/>
    <property type="match status" value="1"/>
</dbReference>
<dbReference type="SUPFAM" id="SSF57667">
    <property type="entry name" value="beta-beta-alpha zinc fingers"/>
    <property type="match status" value="1"/>
</dbReference>
<name>A0A6P7GPX6_DIAVI</name>
<sequence length="230" mass="26508">MEFKVEVDEKLVKCDLRHVSTSSHYTSRDHGFLKNEPDADNSAMEVKTEIKNESLEGDQQYMESWPSMSLDLENLKNEPEEESDFSQKNRVEVMLSAFSCSKKQQTKDKPKRSLNYEEAALKDSSCSKEFSTINNLNKNTIIQTEEGLYKCEICFKEFSEANSLKTHLKVHTGEKPYKCEICCKQFGLALLHQKLVLNQKRHLTQVSTVASATMISMYRPYVQLNDLRTV</sequence>
<keyword evidence="3" id="KW-0677">Repeat</keyword>
<dbReference type="GO" id="GO:0010468">
    <property type="term" value="P:regulation of gene expression"/>
    <property type="evidence" value="ECO:0007669"/>
    <property type="project" value="TreeGrafter"/>
</dbReference>
<proteinExistence type="predicted"/>
<dbReference type="Pfam" id="PF13894">
    <property type="entry name" value="zf-C2H2_4"/>
    <property type="match status" value="1"/>
</dbReference>
<dbReference type="RefSeq" id="XP_028145815.1">
    <property type="nucleotide sequence ID" value="XM_028290014.1"/>
</dbReference>
<evidence type="ECO:0000256" key="8">
    <source>
        <dbReference type="PROSITE-ProRule" id="PRU00042"/>
    </source>
</evidence>
<feature type="domain" description="C2H2-type" evidence="9">
    <location>
        <begin position="149"/>
        <end position="176"/>
    </location>
</feature>
<keyword evidence="7" id="KW-0539">Nucleus</keyword>
<dbReference type="SMART" id="SM00355">
    <property type="entry name" value="ZnF_C2H2"/>
    <property type="match status" value="1"/>
</dbReference>
<evidence type="ECO:0000313" key="10">
    <source>
        <dbReference type="RefSeq" id="XP_028145815.1"/>
    </source>
</evidence>
<dbReference type="PANTHER" id="PTHR16515:SF49">
    <property type="entry name" value="GASTRULA ZINC FINGER PROTEIN XLCGF49.1-LIKE-RELATED"/>
    <property type="match status" value="1"/>
</dbReference>
<evidence type="ECO:0000256" key="1">
    <source>
        <dbReference type="ARBA" id="ARBA00004123"/>
    </source>
</evidence>
<dbReference type="GO" id="GO:0008270">
    <property type="term" value="F:zinc ion binding"/>
    <property type="evidence" value="ECO:0007669"/>
    <property type="project" value="UniProtKB-KW"/>
</dbReference>
<gene>
    <name evidence="10" type="primary">LOC114339372</name>
</gene>
<dbReference type="InterPro" id="IPR036236">
    <property type="entry name" value="Znf_C2H2_sf"/>
</dbReference>
<evidence type="ECO:0000259" key="9">
    <source>
        <dbReference type="PROSITE" id="PS50157"/>
    </source>
</evidence>
<comment type="subcellular location">
    <subcellularLocation>
        <location evidence="1">Nucleus</location>
    </subcellularLocation>
</comment>
<dbReference type="PROSITE" id="PS50157">
    <property type="entry name" value="ZINC_FINGER_C2H2_2"/>
    <property type="match status" value="1"/>
</dbReference>
<evidence type="ECO:0000256" key="4">
    <source>
        <dbReference type="ARBA" id="ARBA00022771"/>
    </source>
</evidence>
<dbReference type="AlphaFoldDB" id="A0A6P7GPX6"/>
<reference evidence="10" key="1">
    <citation type="submission" date="2025-08" db="UniProtKB">
        <authorList>
            <consortium name="RefSeq"/>
        </authorList>
    </citation>
    <scope>IDENTIFICATION</scope>
    <source>
        <tissue evidence="10">Whole insect</tissue>
    </source>
</reference>
<protein>
    <submittedName>
        <fullName evidence="10">Zinc finger protein 429-like isoform X2</fullName>
    </submittedName>
</protein>
<dbReference type="InterPro" id="IPR050331">
    <property type="entry name" value="Zinc_finger"/>
</dbReference>
<dbReference type="GO" id="GO:0005634">
    <property type="term" value="C:nucleus"/>
    <property type="evidence" value="ECO:0007669"/>
    <property type="project" value="UniProtKB-SubCell"/>
</dbReference>
<dbReference type="FunFam" id="3.30.160.60:FF:000072">
    <property type="entry name" value="zinc finger protein 143 isoform X1"/>
    <property type="match status" value="1"/>
</dbReference>
<evidence type="ECO:0000256" key="2">
    <source>
        <dbReference type="ARBA" id="ARBA00022723"/>
    </source>
</evidence>